<comment type="caution">
    <text evidence="1">The sequence shown here is derived from an EMBL/GenBank/DDBJ whole genome shotgun (WGS) entry which is preliminary data.</text>
</comment>
<dbReference type="Proteomes" id="UP001595816">
    <property type="component" value="Unassembled WGS sequence"/>
</dbReference>
<evidence type="ECO:0000313" key="1">
    <source>
        <dbReference type="EMBL" id="MFC4134585.1"/>
    </source>
</evidence>
<dbReference type="EMBL" id="JBHSAY010000015">
    <property type="protein sequence ID" value="MFC4134585.1"/>
    <property type="molecule type" value="Genomic_DNA"/>
</dbReference>
<organism evidence="1 2">
    <name type="scientific">Hamadaea flava</name>
    <dbReference type="NCBI Taxonomy" id="1742688"/>
    <lineage>
        <taxon>Bacteria</taxon>
        <taxon>Bacillati</taxon>
        <taxon>Actinomycetota</taxon>
        <taxon>Actinomycetes</taxon>
        <taxon>Micromonosporales</taxon>
        <taxon>Micromonosporaceae</taxon>
        <taxon>Hamadaea</taxon>
    </lineage>
</organism>
<reference evidence="2" key="1">
    <citation type="journal article" date="2019" name="Int. J. Syst. Evol. Microbiol.">
        <title>The Global Catalogue of Microorganisms (GCM) 10K type strain sequencing project: providing services to taxonomists for standard genome sequencing and annotation.</title>
        <authorList>
            <consortium name="The Broad Institute Genomics Platform"/>
            <consortium name="The Broad Institute Genome Sequencing Center for Infectious Disease"/>
            <person name="Wu L."/>
            <person name="Ma J."/>
        </authorList>
    </citation>
    <scope>NUCLEOTIDE SEQUENCE [LARGE SCALE GENOMIC DNA]</scope>
    <source>
        <strain evidence="2">CGMCC 4.7289</strain>
    </source>
</reference>
<sequence>MMTTYWFPSEAGDGYNPVEADDADVTWIDVHCKACGAASTRRLARFVQLHEGGPVGIKPFTVDGQPRGPWFKVAGNVIRFRLKCSRGHDTNCTVAEAADLLAARRRGALPTRVAR</sequence>
<gene>
    <name evidence="1" type="ORF">ACFOZ4_28580</name>
</gene>
<accession>A0ABV8LWB9</accession>
<name>A0ABV8LWB9_9ACTN</name>
<keyword evidence="2" id="KW-1185">Reference proteome</keyword>
<protein>
    <submittedName>
        <fullName evidence="1">Uncharacterized protein</fullName>
    </submittedName>
</protein>
<dbReference type="RefSeq" id="WP_253761267.1">
    <property type="nucleotide sequence ID" value="NZ_JAMZDZ010000001.1"/>
</dbReference>
<proteinExistence type="predicted"/>
<evidence type="ECO:0000313" key="2">
    <source>
        <dbReference type="Proteomes" id="UP001595816"/>
    </source>
</evidence>